<dbReference type="Pfam" id="PF00083">
    <property type="entry name" value="Sugar_tr"/>
    <property type="match status" value="1"/>
</dbReference>
<feature type="domain" description="Major facilitator superfamily (MFS) profile" evidence="8">
    <location>
        <begin position="19"/>
        <end position="433"/>
    </location>
</feature>
<name>A0AB38RNZ3_RHOSG</name>
<dbReference type="SUPFAM" id="SSF103473">
    <property type="entry name" value="MFS general substrate transporter"/>
    <property type="match status" value="1"/>
</dbReference>
<dbReference type="PANTHER" id="PTHR48020:SF12">
    <property type="entry name" value="PROTON MYO-INOSITOL COTRANSPORTER"/>
    <property type="match status" value="1"/>
</dbReference>
<dbReference type="PROSITE" id="PS50850">
    <property type="entry name" value="MFS"/>
    <property type="match status" value="1"/>
</dbReference>
<dbReference type="EMBL" id="CP096568">
    <property type="protein sequence ID" value="UPU47043.1"/>
    <property type="molecule type" value="Genomic_DNA"/>
</dbReference>
<protein>
    <submittedName>
        <fullName evidence="9">MFS transporter</fullName>
    </submittedName>
</protein>
<keyword evidence="5 7" id="KW-0472">Membrane</keyword>
<dbReference type="AlphaFoldDB" id="A0AB38RNZ3"/>
<feature type="transmembrane region" description="Helical" evidence="7">
    <location>
        <begin position="410"/>
        <end position="429"/>
    </location>
</feature>
<dbReference type="GO" id="GO:0005886">
    <property type="term" value="C:plasma membrane"/>
    <property type="evidence" value="ECO:0007669"/>
    <property type="project" value="UniProtKB-SubCell"/>
</dbReference>
<dbReference type="Proteomes" id="UP000831484">
    <property type="component" value="Plasmid pdjl-6-5"/>
</dbReference>
<evidence type="ECO:0000313" key="10">
    <source>
        <dbReference type="Proteomes" id="UP000831484"/>
    </source>
</evidence>
<dbReference type="InterPro" id="IPR050814">
    <property type="entry name" value="Myo-inositol_Transporter"/>
</dbReference>
<feature type="transmembrane region" description="Helical" evidence="7">
    <location>
        <begin position="176"/>
        <end position="195"/>
    </location>
</feature>
<feature type="transmembrane region" description="Helical" evidence="7">
    <location>
        <begin position="329"/>
        <end position="355"/>
    </location>
</feature>
<organism evidence="9 10">
    <name type="scientific">Rhodococcus qingshengii JCM 15477</name>
    <dbReference type="NCBI Taxonomy" id="1303681"/>
    <lineage>
        <taxon>Bacteria</taxon>
        <taxon>Bacillati</taxon>
        <taxon>Actinomycetota</taxon>
        <taxon>Actinomycetes</taxon>
        <taxon>Mycobacteriales</taxon>
        <taxon>Nocardiaceae</taxon>
        <taxon>Rhodococcus</taxon>
        <taxon>Rhodococcus erythropolis group</taxon>
    </lineage>
</organism>
<sequence>MKTGSVIDDSPILGFHRKLRFQCAGGTFLDGFLLSSMAVAIPGISDEFKLSPVMLSIMAAAALVGIFGGSLIFGWLSDRIGRHKLFTIDLAVFAIAAFATFFVTDVWQLIVLRLIVGLAVGADYPLAMTMVTEWMPTKSRAGGIAMLVMSWFGGAVTAYIVGYLIVAGAGDSSWRWVLGSATVPAVVTLLLRVGMPESPRWLLSKGRGDEALEILRTVYGPAATLAGLAAAGADEPDQGRLSELFSRRYIRRTAFAAGPYTAQTTAFFVILTFEPTILLSFGLDHGNISYLGSALTSLLFLVGCLPVLRWAETVGRRRLYICSFALMTLPLLALSVFPIEAAALVVACFCFYAFVSGPTNVLSWSYPNELFPTHIRGSAVGFATAMTRIGATAGTFLLPILLESIGTRPTMLVGAAVVAAGLVMCVLWAPETSGRSLDEASSMAASPGQRNTLEQDRTETA</sequence>
<feature type="transmembrane region" description="Helical" evidence="7">
    <location>
        <begin position="288"/>
        <end position="308"/>
    </location>
</feature>
<keyword evidence="3 7" id="KW-0812">Transmembrane</keyword>
<feature type="transmembrane region" description="Helical" evidence="7">
    <location>
        <begin position="85"/>
        <end position="104"/>
    </location>
</feature>
<feature type="transmembrane region" description="Helical" evidence="7">
    <location>
        <begin position="144"/>
        <end position="170"/>
    </location>
</feature>
<proteinExistence type="predicted"/>
<dbReference type="InterPro" id="IPR020846">
    <property type="entry name" value="MFS_dom"/>
</dbReference>
<reference evidence="10" key="1">
    <citation type="journal article" date="2022" name="Environ. Microbiol.">
        <title>Functional analysis, diversity, and distribution of carbendazim hydrolases MheI and CbmA, responsible for the initial step in carbendazim degradation.</title>
        <authorList>
            <person name="Zhang M."/>
            <person name="Bai X."/>
            <person name="Li Q."/>
            <person name="Zhang L."/>
            <person name="Zhu Q."/>
            <person name="Gao S."/>
            <person name="Ke Z."/>
            <person name="Jiang M."/>
            <person name="Hu J."/>
            <person name="Qiu J."/>
            <person name="Hong Q."/>
        </authorList>
    </citation>
    <scope>NUCLEOTIDE SEQUENCE [LARGE SCALE GENOMIC DNA]</scope>
    <source>
        <strain evidence="10">djl-6</strain>
    </source>
</reference>
<evidence type="ECO:0000256" key="1">
    <source>
        <dbReference type="ARBA" id="ARBA00004651"/>
    </source>
</evidence>
<feature type="region of interest" description="Disordered" evidence="6">
    <location>
        <begin position="438"/>
        <end position="461"/>
    </location>
</feature>
<evidence type="ECO:0000256" key="5">
    <source>
        <dbReference type="ARBA" id="ARBA00023136"/>
    </source>
</evidence>
<geneLocation type="plasmid" evidence="9 10">
    <name>pdjl-6-5</name>
</geneLocation>
<feature type="transmembrane region" description="Helical" evidence="7">
    <location>
        <begin position="53"/>
        <end position="73"/>
    </location>
</feature>
<dbReference type="InterPro" id="IPR005828">
    <property type="entry name" value="MFS_sugar_transport-like"/>
</dbReference>
<feature type="transmembrane region" description="Helical" evidence="7">
    <location>
        <begin position="254"/>
        <end position="273"/>
    </location>
</feature>
<keyword evidence="4 7" id="KW-1133">Transmembrane helix</keyword>
<dbReference type="InterPro" id="IPR036259">
    <property type="entry name" value="MFS_trans_sf"/>
</dbReference>
<evidence type="ECO:0000256" key="3">
    <source>
        <dbReference type="ARBA" id="ARBA00022692"/>
    </source>
</evidence>
<evidence type="ECO:0000256" key="2">
    <source>
        <dbReference type="ARBA" id="ARBA00022448"/>
    </source>
</evidence>
<evidence type="ECO:0000259" key="8">
    <source>
        <dbReference type="PROSITE" id="PS50850"/>
    </source>
</evidence>
<dbReference type="GO" id="GO:0022857">
    <property type="term" value="F:transmembrane transporter activity"/>
    <property type="evidence" value="ECO:0007669"/>
    <property type="project" value="InterPro"/>
</dbReference>
<evidence type="ECO:0000256" key="4">
    <source>
        <dbReference type="ARBA" id="ARBA00022989"/>
    </source>
</evidence>
<feature type="transmembrane region" description="Helical" evidence="7">
    <location>
        <begin position="375"/>
        <end position="398"/>
    </location>
</feature>
<feature type="transmembrane region" description="Helical" evidence="7">
    <location>
        <begin position="21"/>
        <end position="41"/>
    </location>
</feature>
<dbReference type="RefSeq" id="WP_076949044.1">
    <property type="nucleotide sequence ID" value="NZ_CP096568.1"/>
</dbReference>
<keyword evidence="10" id="KW-1185">Reference proteome</keyword>
<gene>
    <name evidence="9" type="ORF">M0639_33755</name>
</gene>
<accession>A0AB38RNZ3</accession>
<keyword evidence="9" id="KW-0614">Plasmid</keyword>
<dbReference type="CDD" id="cd17316">
    <property type="entry name" value="MFS_SV2_like"/>
    <property type="match status" value="1"/>
</dbReference>
<dbReference type="Gene3D" id="1.20.1250.20">
    <property type="entry name" value="MFS general substrate transporter like domains"/>
    <property type="match status" value="1"/>
</dbReference>
<dbReference type="PANTHER" id="PTHR48020">
    <property type="entry name" value="PROTON MYO-INOSITOL COTRANSPORTER"/>
    <property type="match status" value="1"/>
</dbReference>
<evidence type="ECO:0000313" key="9">
    <source>
        <dbReference type="EMBL" id="UPU47043.1"/>
    </source>
</evidence>
<evidence type="ECO:0000256" key="7">
    <source>
        <dbReference type="SAM" id="Phobius"/>
    </source>
</evidence>
<feature type="transmembrane region" description="Helical" evidence="7">
    <location>
        <begin position="110"/>
        <end position="132"/>
    </location>
</feature>
<keyword evidence="2" id="KW-0813">Transport</keyword>
<comment type="subcellular location">
    <subcellularLocation>
        <location evidence="1">Cell membrane</location>
        <topology evidence="1">Multi-pass membrane protein</topology>
    </subcellularLocation>
</comment>
<evidence type="ECO:0000256" key="6">
    <source>
        <dbReference type="SAM" id="MobiDB-lite"/>
    </source>
</evidence>